<name>A0AAN6U2F0_9PEZI</name>
<keyword evidence="3" id="KW-1185">Reference proteome</keyword>
<reference evidence="2" key="1">
    <citation type="journal article" date="2023" name="Mol. Phylogenet. Evol.">
        <title>Genome-scale phylogeny and comparative genomics of the fungal order Sordariales.</title>
        <authorList>
            <person name="Hensen N."/>
            <person name="Bonometti L."/>
            <person name="Westerberg I."/>
            <person name="Brannstrom I.O."/>
            <person name="Guillou S."/>
            <person name="Cros-Aarteil S."/>
            <person name="Calhoun S."/>
            <person name="Haridas S."/>
            <person name="Kuo A."/>
            <person name="Mondo S."/>
            <person name="Pangilinan J."/>
            <person name="Riley R."/>
            <person name="LaButti K."/>
            <person name="Andreopoulos B."/>
            <person name="Lipzen A."/>
            <person name="Chen C."/>
            <person name="Yan M."/>
            <person name="Daum C."/>
            <person name="Ng V."/>
            <person name="Clum A."/>
            <person name="Steindorff A."/>
            <person name="Ohm R.A."/>
            <person name="Martin F."/>
            <person name="Silar P."/>
            <person name="Natvig D.O."/>
            <person name="Lalanne C."/>
            <person name="Gautier V."/>
            <person name="Ament-Velasquez S.L."/>
            <person name="Kruys A."/>
            <person name="Hutchinson M.I."/>
            <person name="Powell A.J."/>
            <person name="Barry K."/>
            <person name="Miller A.N."/>
            <person name="Grigoriev I.V."/>
            <person name="Debuchy R."/>
            <person name="Gladieux P."/>
            <person name="Hiltunen Thoren M."/>
            <person name="Johannesson H."/>
        </authorList>
    </citation>
    <scope>NUCLEOTIDE SEQUENCE</scope>
    <source>
        <strain evidence="2">CBS 731.68</strain>
    </source>
</reference>
<gene>
    <name evidence="2" type="ORF">N657DRAFT_359824</name>
</gene>
<accession>A0AAN6U2F0</accession>
<feature type="compositionally biased region" description="Basic and acidic residues" evidence="1">
    <location>
        <begin position="168"/>
        <end position="179"/>
    </location>
</feature>
<dbReference type="RefSeq" id="XP_062648989.1">
    <property type="nucleotide sequence ID" value="XM_062786968.1"/>
</dbReference>
<proteinExistence type="predicted"/>
<dbReference type="AlphaFoldDB" id="A0AAN6U2F0"/>
<evidence type="ECO:0000313" key="3">
    <source>
        <dbReference type="Proteomes" id="UP001302602"/>
    </source>
</evidence>
<evidence type="ECO:0000313" key="2">
    <source>
        <dbReference type="EMBL" id="KAK4125218.1"/>
    </source>
</evidence>
<dbReference type="GeneID" id="87823738"/>
<feature type="region of interest" description="Disordered" evidence="1">
    <location>
        <begin position="156"/>
        <end position="179"/>
    </location>
</feature>
<sequence>MQAYKTEFEAETSAVAPSIALCSPRLHDHKRSSLFSRYSPASQQLSGHVKQLIRLLNLKKGIDVRIGTIKRGAAQERSTQLLISLIQSTFRPRLFLLIMTQSVLPARPKAMPEPSIPICSSFSMFHSPCARLPSKAYTCLKTRQLLFRTDKVTHNHPPTSVSCHRPQHLRETQPIKPEE</sequence>
<dbReference type="Proteomes" id="UP001302602">
    <property type="component" value="Unassembled WGS sequence"/>
</dbReference>
<evidence type="ECO:0000256" key="1">
    <source>
        <dbReference type="SAM" id="MobiDB-lite"/>
    </source>
</evidence>
<protein>
    <submittedName>
        <fullName evidence="2">Uncharacterized protein</fullName>
    </submittedName>
</protein>
<dbReference type="EMBL" id="MU853226">
    <property type="protein sequence ID" value="KAK4125218.1"/>
    <property type="molecule type" value="Genomic_DNA"/>
</dbReference>
<reference evidence="2" key="2">
    <citation type="submission" date="2023-05" db="EMBL/GenBank/DDBJ databases">
        <authorList>
            <consortium name="Lawrence Berkeley National Laboratory"/>
            <person name="Steindorff A."/>
            <person name="Hensen N."/>
            <person name="Bonometti L."/>
            <person name="Westerberg I."/>
            <person name="Brannstrom I.O."/>
            <person name="Guillou S."/>
            <person name="Cros-Aarteil S."/>
            <person name="Calhoun S."/>
            <person name="Haridas S."/>
            <person name="Kuo A."/>
            <person name="Mondo S."/>
            <person name="Pangilinan J."/>
            <person name="Riley R."/>
            <person name="Labutti K."/>
            <person name="Andreopoulos B."/>
            <person name="Lipzen A."/>
            <person name="Chen C."/>
            <person name="Yanf M."/>
            <person name="Daum C."/>
            <person name="Ng V."/>
            <person name="Clum A."/>
            <person name="Ohm R."/>
            <person name="Martin F."/>
            <person name="Silar P."/>
            <person name="Natvig D."/>
            <person name="Lalanne C."/>
            <person name="Gautier V."/>
            <person name="Ament-Velasquez S.L."/>
            <person name="Kruys A."/>
            <person name="Hutchinson M.I."/>
            <person name="Powell A.J."/>
            <person name="Barry K."/>
            <person name="Miller A.N."/>
            <person name="Grigoriev I.V."/>
            <person name="Debuchy R."/>
            <person name="Gladieux P."/>
            <person name="Thoren M.H."/>
            <person name="Johannesson H."/>
        </authorList>
    </citation>
    <scope>NUCLEOTIDE SEQUENCE</scope>
    <source>
        <strain evidence="2">CBS 731.68</strain>
    </source>
</reference>
<comment type="caution">
    <text evidence="2">The sequence shown here is derived from an EMBL/GenBank/DDBJ whole genome shotgun (WGS) entry which is preliminary data.</text>
</comment>
<organism evidence="2 3">
    <name type="scientific">Parathielavia appendiculata</name>
    <dbReference type="NCBI Taxonomy" id="2587402"/>
    <lineage>
        <taxon>Eukaryota</taxon>
        <taxon>Fungi</taxon>
        <taxon>Dikarya</taxon>
        <taxon>Ascomycota</taxon>
        <taxon>Pezizomycotina</taxon>
        <taxon>Sordariomycetes</taxon>
        <taxon>Sordariomycetidae</taxon>
        <taxon>Sordariales</taxon>
        <taxon>Chaetomiaceae</taxon>
        <taxon>Parathielavia</taxon>
    </lineage>
</organism>